<feature type="compositionally biased region" description="Low complexity" evidence="1">
    <location>
        <begin position="449"/>
        <end position="458"/>
    </location>
</feature>
<protein>
    <submittedName>
        <fullName evidence="3">CIR protein</fullName>
    </submittedName>
</protein>
<keyword evidence="2" id="KW-0812">Transmembrane</keyword>
<feature type="region of interest" description="Disordered" evidence="1">
    <location>
        <begin position="328"/>
        <end position="379"/>
    </location>
</feature>
<sequence>MDTKLCKLFVGVDKVFNHGNVNEQIFNNFDSYKKYCPKEGCNNNYDRIGALCEYLLTELPKLNKKQKGSEDIVNHNYEFIFMWLADKFLKISRDVSFSLNDYYDKFIVNQGGNFNCWDTLDNKEYLKDSNLSIMAVFYQLFINICNAVTENEISNLELKKFMMIDQNYYELYDLINSQFSKCDPYIQLLINLKNTYDEYRNLAITKIPKNEHANIYSLTCLPINNNDDQTNLQFESNGCKELHNFFRQIGKKRQQKRPSRGSKSLSNYSKIKKNEPKNNKDELKKTINDAEKDKGSQKNMEQSTIKENQPSYISQKSDLQFRIFPKSSQEIQELPPNNTPVSSDAKDTSKDKEIVSENLVNKLETTNNRSKRDLSLPEIPQTQKKGVLLSPLPESTIENIPAEPANIAEESSDKLTDNGSKPPKRIKRSMPQEKSENQEGTKEPPHTGSLPLENSENGLSNLNKELNIGNVIDYSVNTFKKYSSLFNDTVTMIEDYIQDIVISKINEIIDRIIKYQKIIQSVNFSKEPIQEANDHQKEPENSQKKKAEQPPSQKENVEQPPSQKENVEQSPSTKTTEETPVNSDGMLSMLVAEPGNNVMGLNGNIAKLLSSKFGGYKVAIMALMAVSIPIALVIMYKYLYYGCGKTSKKKKMVKKIINSHNGKRKVKKIINPIDGKRALKTVINPIDGKYISNIIISPINVKRTLETVISSIDEENTENATISPNCEETNVKATIDLDCEEKTTIVIINSYDEKDVTIQSVKSSSPKTTSLNGYKHIFANPVPFINLFFLLIFFVYKRKYNFLE</sequence>
<feature type="compositionally biased region" description="Basic and acidic residues" evidence="1">
    <location>
        <begin position="430"/>
        <end position="445"/>
    </location>
</feature>
<evidence type="ECO:0000256" key="1">
    <source>
        <dbReference type="SAM" id="MobiDB-lite"/>
    </source>
</evidence>
<feature type="compositionally biased region" description="Polar residues" evidence="1">
    <location>
        <begin position="328"/>
        <end position="342"/>
    </location>
</feature>
<dbReference type="Proteomes" id="UP000507163">
    <property type="component" value="Unassembled WGS sequence"/>
</dbReference>
<feature type="compositionally biased region" description="Basic residues" evidence="1">
    <location>
        <begin position="249"/>
        <end position="260"/>
    </location>
</feature>
<dbReference type="InterPro" id="IPR006477">
    <property type="entry name" value="Yir_bir_cir"/>
</dbReference>
<organism evidence="3">
    <name type="scientific">Plasmodium chabaudi chabaudi</name>
    <dbReference type="NCBI Taxonomy" id="31271"/>
    <lineage>
        <taxon>Eukaryota</taxon>
        <taxon>Sar</taxon>
        <taxon>Alveolata</taxon>
        <taxon>Apicomplexa</taxon>
        <taxon>Aconoidasida</taxon>
        <taxon>Haemosporida</taxon>
        <taxon>Plasmodiidae</taxon>
        <taxon>Plasmodium</taxon>
        <taxon>Plasmodium (Vinckeia)</taxon>
    </lineage>
</organism>
<feature type="compositionally biased region" description="Basic and acidic residues" evidence="1">
    <location>
        <begin position="272"/>
        <end position="296"/>
    </location>
</feature>
<feature type="compositionally biased region" description="Polar residues" evidence="1">
    <location>
        <begin position="297"/>
        <end position="316"/>
    </location>
</feature>
<dbReference type="EMBL" id="FMIL01000131">
    <property type="protein sequence ID" value="SCL85237.1"/>
    <property type="molecule type" value="Genomic_DNA"/>
</dbReference>
<proteinExistence type="predicted"/>
<keyword evidence="2" id="KW-1133">Transmembrane helix</keyword>
<feature type="transmembrane region" description="Helical" evidence="2">
    <location>
        <begin position="618"/>
        <end position="641"/>
    </location>
</feature>
<feature type="compositionally biased region" description="Polar residues" evidence="1">
    <location>
        <begin position="550"/>
        <end position="582"/>
    </location>
</feature>
<evidence type="ECO:0000313" key="3">
    <source>
        <dbReference type="EMBL" id="SCL85237.1"/>
    </source>
</evidence>
<feature type="transmembrane region" description="Helical" evidence="2">
    <location>
        <begin position="777"/>
        <end position="796"/>
    </location>
</feature>
<feature type="region of interest" description="Disordered" evidence="1">
    <location>
        <begin position="402"/>
        <end position="458"/>
    </location>
</feature>
<feature type="compositionally biased region" description="Basic and acidic residues" evidence="1">
    <location>
        <begin position="344"/>
        <end position="355"/>
    </location>
</feature>
<evidence type="ECO:0000256" key="2">
    <source>
        <dbReference type="SAM" id="Phobius"/>
    </source>
</evidence>
<feature type="region of interest" description="Disordered" evidence="1">
    <location>
        <begin position="530"/>
        <end position="583"/>
    </location>
</feature>
<accession>A0A1C6WDJ5</accession>
<feature type="region of interest" description="Disordered" evidence="1">
    <location>
        <begin position="249"/>
        <end position="316"/>
    </location>
</feature>
<keyword evidence="2" id="KW-0472">Membrane</keyword>
<name>A0A1C6WDJ5_PLACU</name>
<gene>
    <name evidence="3" type="ORF">PCHAJ_000500600</name>
</gene>
<reference evidence="3" key="1">
    <citation type="submission" date="2016-08" db="EMBL/GenBank/DDBJ databases">
        <authorList>
            <consortium name="Pathogen Informatics"/>
        </authorList>
    </citation>
    <scope>NUCLEOTIDE SEQUENCE</scope>
    <source>
        <strain evidence="3">AJ</strain>
    </source>
</reference>
<dbReference type="AlphaFoldDB" id="A0A1C6WDJ5"/>
<dbReference type="Pfam" id="PF06022">
    <property type="entry name" value="Cir_Bir_Yir"/>
    <property type="match status" value="1"/>
</dbReference>
<feature type="compositionally biased region" description="Basic and acidic residues" evidence="1">
    <location>
        <begin position="530"/>
        <end position="548"/>
    </location>
</feature>